<evidence type="ECO:0000256" key="3">
    <source>
        <dbReference type="ARBA" id="ARBA00022840"/>
    </source>
</evidence>
<dbReference type="EMBL" id="MHKL01000014">
    <property type="protein sequence ID" value="OGY89542.1"/>
    <property type="molecule type" value="Genomic_DNA"/>
</dbReference>
<evidence type="ECO:0000313" key="6">
    <source>
        <dbReference type="Proteomes" id="UP000178849"/>
    </source>
</evidence>
<organism evidence="5 6">
    <name type="scientific">Candidatus Komeilibacteria bacterium RIFCSPLOWO2_01_FULL_45_10</name>
    <dbReference type="NCBI Taxonomy" id="1798550"/>
    <lineage>
        <taxon>Bacteria</taxon>
        <taxon>Candidatus Komeiliibacteriota</taxon>
    </lineage>
</organism>
<dbReference type="Pfam" id="PF00391">
    <property type="entry name" value="PEP-utilizers"/>
    <property type="match status" value="1"/>
</dbReference>
<dbReference type="GO" id="GO:0005524">
    <property type="term" value="F:ATP binding"/>
    <property type="evidence" value="ECO:0007669"/>
    <property type="project" value="UniProtKB-KW"/>
</dbReference>
<name>A0A1G2BKC0_9BACT</name>
<dbReference type="InterPro" id="IPR008279">
    <property type="entry name" value="PEP-util_enz_mobile_dom"/>
</dbReference>
<evidence type="ECO:0000313" key="5">
    <source>
        <dbReference type="EMBL" id="OGY89542.1"/>
    </source>
</evidence>
<keyword evidence="2" id="KW-0547">Nucleotide-binding</keyword>
<comment type="similarity">
    <text evidence="1">Belongs to the PEP-utilizing enzyme family.</text>
</comment>
<reference evidence="5 6" key="1">
    <citation type="journal article" date="2016" name="Nat. Commun.">
        <title>Thousands of microbial genomes shed light on interconnected biogeochemical processes in an aquifer system.</title>
        <authorList>
            <person name="Anantharaman K."/>
            <person name="Brown C.T."/>
            <person name="Hug L.A."/>
            <person name="Sharon I."/>
            <person name="Castelle C.J."/>
            <person name="Probst A.J."/>
            <person name="Thomas B.C."/>
            <person name="Singh A."/>
            <person name="Wilkins M.J."/>
            <person name="Karaoz U."/>
            <person name="Brodie E.L."/>
            <person name="Williams K.H."/>
            <person name="Hubbard S.S."/>
            <person name="Banfield J.F."/>
        </authorList>
    </citation>
    <scope>NUCLEOTIDE SEQUENCE [LARGE SCALE GENOMIC DNA]</scope>
</reference>
<dbReference type="AlphaFoldDB" id="A0A1G2BKC0"/>
<keyword evidence="3" id="KW-0067">ATP-binding</keyword>
<accession>A0A1G2BKC0</accession>
<dbReference type="InterPro" id="IPR006319">
    <property type="entry name" value="PEP_synth"/>
</dbReference>
<protein>
    <recommendedName>
        <fullName evidence="4">PEP-utilising enzyme mobile domain-containing protein</fullName>
    </recommendedName>
</protein>
<feature type="domain" description="PEP-utilising enzyme mobile" evidence="4">
    <location>
        <begin position="243"/>
        <end position="313"/>
    </location>
</feature>
<dbReference type="InterPro" id="IPR036637">
    <property type="entry name" value="Phosphohistidine_dom_sf"/>
</dbReference>
<evidence type="ECO:0000256" key="1">
    <source>
        <dbReference type="ARBA" id="ARBA00007837"/>
    </source>
</evidence>
<evidence type="ECO:0000256" key="2">
    <source>
        <dbReference type="ARBA" id="ARBA00022741"/>
    </source>
</evidence>
<dbReference type="PANTHER" id="PTHR43030">
    <property type="entry name" value="PHOSPHOENOLPYRUVATE SYNTHASE"/>
    <property type="match status" value="1"/>
</dbReference>
<proteinExistence type="inferred from homology"/>
<dbReference type="PANTHER" id="PTHR43030:SF1">
    <property type="entry name" value="PHOSPHOENOLPYRUVATE SYNTHASE"/>
    <property type="match status" value="1"/>
</dbReference>
<dbReference type="Proteomes" id="UP000178849">
    <property type="component" value="Unassembled WGS sequence"/>
</dbReference>
<dbReference type="STRING" id="1798550.A2927_00905"/>
<comment type="caution">
    <text evidence="5">The sequence shown here is derived from an EMBL/GenBank/DDBJ whole genome shotgun (WGS) entry which is preliminary data.</text>
</comment>
<evidence type="ECO:0000259" key="4">
    <source>
        <dbReference type="Pfam" id="PF00391"/>
    </source>
</evidence>
<sequence>MFGRLSRHRVRQMLIINHRGLNTLYLNSFDEKRRLAIVKKEYQNGVFRKLLPFWQKIISQLNYYLHRTLTEPSIDYFKQFIKYYQLSRAIVFYTEELDKLIKQKKIKGSTDLIGHWHEQAEKASSLGWDKLQPFFRKIAKNHHLTIQQLMYYLPEEFFVLFKEGIKVPLKELRRRQDYYLLLLKDGRLKLYIGRTAQSLEKKARPQSSRLLKVKTLKGQAGFYGKVKGRVRIINTSAQAQSMKQGEILVSTMTTPRLIMAVKKAKAIVTNEGGLICHAAIIARELKIPCVIGTKIATQVLKDGDLVEVDANRGIVRKL</sequence>
<gene>
    <name evidence="5" type="ORF">A2927_00905</name>
</gene>
<dbReference type="GO" id="GO:0008986">
    <property type="term" value="F:pyruvate, water dikinase activity"/>
    <property type="evidence" value="ECO:0007669"/>
    <property type="project" value="InterPro"/>
</dbReference>
<dbReference type="Gene3D" id="3.50.30.10">
    <property type="entry name" value="Phosphohistidine domain"/>
    <property type="match status" value="1"/>
</dbReference>
<dbReference type="SUPFAM" id="SSF52009">
    <property type="entry name" value="Phosphohistidine domain"/>
    <property type="match status" value="1"/>
</dbReference>